<feature type="region of interest" description="Disordered" evidence="1">
    <location>
        <begin position="34"/>
        <end position="56"/>
    </location>
</feature>
<name>A0A2X2XTS2_CITKO</name>
<gene>
    <name evidence="2" type="primary">ycgR_1</name>
    <name evidence="2" type="ORF">NCTC10786_03442</name>
</gene>
<organism evidence="2 3">
    <name type="scientific">Citrobacter koseri</name>
    <name type="common">Citrobacter diversus</name>
    <dbReference type="NCBI Taxonomy" id="545"/>
    <lineage>
        <taxon>Bacteria</taxon>
        <taxon>Pseudomonadati</taxon>
        <taxon>Pseudomonadota</taxon>
        <taxon>Gammaproteobacteria</taxon>
        <taxon>Enterobacterales</taxon>
        <taxon>Enterobacteriaceae</taxon>
        <taxon>Citrobacter</taxon>
    </lineage>
</organism>
<evidence type="ECO:0000313" key="2">
    <source>
        <dbReference type="EMBL" id="SQB29820.1"/>
    </source>
</evidence>
<accession>A0A2X2XTS2</accession>
<dbReference type="Proteomes" id="UP000251584">
    <property type="component" value="Unassembled WGS sequence"/>
</dbReference>
<evidence type="ECO:0000313" key="3">
    <source>
        <dbReference type="Proteomes" id="UP000251584"/>
    </source>
</evidence>
<protein>
    <submittedName>
        <fullName evidence="2">Cyclic di-GMP binding protein YcgR</fullName>
    </submittedName>
</protein>
<proteinExistence type="predicted"/>
<dbReference type="EMBL" id="UAVY01000004">
    <property type="protein sequence ID" value="SQB29820.1"/>
    <property type="molecule type" value="Genomic_DNA"/>
</dbReference>
<sequence>MRFSQIELNMGQWGVFHFDAQLISVSERRVIDGKNETITTPPPELSFSQRQPGGGAGITADYFLS</sequence>
<reference evidence="2 3" key="1">
    <citation type="submission" date="2018-06" db="EMBL/GenBank/DDBJ databases">
        <authorList>
            <consortium name="Pathogen Informatics"/>
            <person name="Doyle S."/>
        </authorList>
    </citation>
    <scope>NUCLEOTIDE SEQUENCE [LARGE SCALE GENOMIC DNA]</scope>
    <source>
        <strain evidence="2 3">NCTC10786</strain>
    </source>
</reference>
<dbReference type="AlphaFoldDB" id="A0A2X2XTS2"/>
<evidence type="ECO:0000256" key="1">
    <source>
        <dbReference type="SAM" id="MobiDB-lite"/>
    </source>
</evidence>